<feature type="domain" description="HTH lacI-type" evidence="4">
    <location>
        <begin position="31"/>
        <end position="85"/>
    </location>
</feature>
<dbReference type="SUPFAM" id="SSF53822">
    <property type="entry name" value="Periplasmic binding protein-like I"/>
    <property type="match status" value="1"/>
</dbReference>
<dbReference type="CDD" id="cd01392">
    <property type="entry name" value="HTH_LacI"/>
    <property type="match status" value="1"/>
</dbReference>
<keyword evidence="6" id="KW-1185">Reference proteome</keyword>
<dbReference type="PROSITE" id="PS50932">
    <property type="entry name" value="HTH_LACI_2"/>
    <property type="match status" value="1"/>
</dbReference>
<dbReference type="EMBL" id="FOJB01000001">
    <property type="protein sequence ID" value="SEW13030.1"/>
    <property type="molecule type" value="Genomic_DNA"/>
</dbReference>
<dbReference type="InterPro" id="IPR028082">
    <property type="entry name" value="Peripla_BP_I"/>
</dbReference>
<dbReference type="PANTHER" id="PTHR30146">
    <property type="entry name" value="LACI-RELATED TRANSCRIPTIONAL REPRESSOR"/>
    <property type="match status" value="1"/>
</dbReference>
<dbReference type="Proteomes" id="UP000199650">
    <property type="component" value="Unassembled WGS sequence"/>
</dbReference>
<organism evidence="5 6">
    <name type="scientific">Aliiroseovarius sediminilitoris</name>
    <dbReference type="NCBI Taxonomy" id="1173584"/>
    <lineage>
        <taxon>Bacteria</taxon>
        <taxon>Pseudomonadati</taxon>
        <taxon>Pseudomonadota</taxon>
        <taxon>Alphaproteobacteria</taxon>
        <taxon>Rhodobacterales</taxon>
        <taxon>Paracoccaceae</taxon>
        <taxon>Aliiroseovarius</taxon>
    </lineage>
</organism>
<keyword evidence="2" id="KW-0238">DNA-binding</keyword>
<evidence type="ECO:0000256" key="2">
    <source>
        <dbReference type="ARBA" id="ARBA00023125"/>
    </source>
</evidence>
<name>A0A1I0PF09_9RHOB</name>
<dbReference type="GO" id="GO:0000976">
    <property type="term" value="F:transcription cis-regulatory region binding"/>
    <property type="evidence" value="ECO:0007669"/>
    <property type="project" value="TreeGrafter"/>
</dbReference>
<dbReference type="GO" id="GO:0003700">
    <property type="term" value="F:DNA-binding transcription factor activity"/>
    <property type="evidence" value="ECO:0007669"/>
    <property type="project" value="TreeGrafter"/>
</dbReference>
<dbReference type="SMART" id="SM00354">
    <property type="entry name" value="HTH_LACI"/>
    <property type="match status" value="1"/>
</dbReference>
<dbReference type="InterPro" id="IPR010982">
    <property type="entry name" value="Lambda_DNA-bd_dom_sf"/>
</dbReference>
<evidence type="ECO:0000313" key="5">
    <source>
        <dbReference type="EMBL" id="SEW13030.1"/>
    </source>
</evidence>
<keyword evidence="1" id="KW-0805">Transcription regulation</keyword>
<evidence type="ECO:0000313" key="6">
    <source>
        <dbReference type="Proteomes" id="UP000199650"/>
    </source>
</evidence>
<evidence type="ECO:0000259" key="4">
    <source>
        <dbReference type="PROSITE" id="PS50932"/>
    </source>
</evidence>
<gene>
    <name evidence="5" type="ORF">SAMN05444851_1597</name>
</gene>
<dbReference type="Gene3D" id="1.10.260.40">
    <property type="entry name" value="lambda repressor-like DNA-binding domains"/>
    <property type="match status" value="1"/>
</dbReference>
<dbReference type="CDD" id="cd20010">
    <property type="entry name" value="PBP1_AglR-like"/>
    <property type="match status" value="1"/>
</dbReference>
<dbReference type="AlphaFoldDB" id="A0A1I0PF09"/>
<accession>A0A1I0PF09</accession>
<sequence length="376" mass="40923">MLNVILPLTLSPHLRNVDDIQTALEHCATTMTLKELSDILGLSPTTVSRALNGYPEVSEATRKRVAAAAREHGYAPNTRARSLATGRAMAIGHVIPISSKHEMVNPVFGDFIAGAGEVYSRNGYDMLLSVVPDADEDDAYRSFLTKRNVDGIILHAPTLNDPRIPLLNALGLPYVVHGRSSNTDAAYAWVDVNNKRAFQRATEFLLDLGHRRIALVNGLEHMDFAIRRRAGYEAALTARGITPDPDLMFAGEMTEAQGHDLTRTLLAQPNPPTAILVSSMITAIGVRRGIEELGLRMGRDVSLITHDDDLSYFRNGADIPVYTATRSSVRDAGRKAAQMLIDIMQRCDTPREILLEADLTLGLSTGPAAPMHAEAG</sequence>
<dbReference type="Pfam" id="PF00356">
    <property type="entry name" value="LacI"/>
    <property type="match status" value="1"/>
</dbReference>
<keyword evidence="3" id="KW-0804">Transcription</keyword>
<reference evidence="5 6" key="1">
    <citation type="submission" date="2016-10" db="EMBL/GenBank/DDBJ databases">
        <authorList>
            <person name="de Groot N.N."/>
        </authorList>
    </citation>
    <scope>NUCLEOTIDE SEQUENCE [LARGE SCALE GENOMIC DNA]</scope>
    <source>
        <strain evidence="5 6">DSM 29439</strain>
    </source>
</reference>
<dbReference type="PANTHER" id="PTHR30146:SF109">
    <property type="entry name" value="HTH-TYPE TRANSCRIPTIONAL REGULATOR GALS"/>
    <property type="match status" value="1"/>
</dbReference>
<dbReference type="Pfam" id="PF13377">
    <property type="entry name" value="Peripla_BP_3"/>
    <property type="match status" value="1"/>
</dbReference>
<dbReference type="STRING" id="1173584.SAMN05444851_1597"/>
<evidence type="ECO:0000256" key="3">
    <source>
        <dbReference type="ARBA" id="ARBA00023163"/>
    </source>
</evidence>
<proteinExistence type="predicted"/>
<dbReference type="InterPro" id="IPR046335">
    <property type="entry name" value="LacI/GalR-like_sensor"/>
</dbReference>
<dbReference type="Gene3D" id="3.40.50.2300">
    <property type="match status" value="2"/>
</dbReference>
<evidence type="ECO:0000256" key="1">
    <source>
        <dbReference type="ARBA" id="ARBA00023015"/>
    </source>
</evidence>
<dbReference type="InterPro" id="IPR000843">
    <property type="entry name" value="HTH_LacI"/>
</dbReference>
<protein>
    <submittedName>
        <fullName evidence="5">Transcriptional regulator, LacI family</fullName>
    </submittedName>
</protein>
<dbReference type="SUPFAM" id="SSF47413">
    <property type="entry name" value="lambda repressor-like DNA-binding domains"/>
    <property type="match status" value="1"/>
</dbReference>